<dbReference type="InterPro" id="IPR012337">
    <property type="entry name" value="RNaseH-like_sf"/>
</dbReference>
<reference evidence="2 3" key="1">
    <citation type="submission" date="2007-03" db="EMBL/GenBank/DDBJ databases">
        <title>Complete sequence of Desulfotomaculum reducens MI-1.</title>
        <authorList>
            <consortium name="US DOE Joint Genome Institute"/>
            <person name="Copeland A."/>
            <person name="Lucas S."/>
            <person name="Lapidus A."/>
            <person name="Barry K."/>
            <person name="Detter J.C."/>
            <person name="Glavina del Rio T."/>
            <person name="Hammon N."/>
            <person name="Israni S."/>
            <person name="Dalin E."/>
            <person name="Tice H."/>
            <person name="Pitluck S."/>
            <person name="Sims D."/>
            <person name="Brettin T."/>
            <person name="Bruce D."/>
            <person name="Han C."/>
            <person name="Tapia R."/>
            <person name="Schmutz J."/>
            <person name="Larimer F."/>
            <person name="Land M."/>
            <person name="Hauser L."/>
            <person name="Kyrpides N."/>
            <person name="Kim E."/>
            <person name="Tebo B.M."/>
            <person name="Richardson P."/>
        </authorList>
    </citation>
    <scope>NUCLEOTIDE SEQUENCE [LARGE SCALE GENOMIC DNA]</scope>
    <source>
        <strain evidence="2 3">MI-1</strain>
    </source>
</reference>
<evidence type="ECO:0000313" key="2">
    <source>
        <dbReference type="EMBL" id="ABO48859.1"/>
    </source>
</evidence>
<keyword evidence="3" id="KW-1185">Reference proteome</keyword>
<dbReference type="InterPro" id="IPR047960">
    <property type="entry name" value="Transpos_IS1380"/>
</dbReference>
<dbReference type="RefSeq" id="WP_011876697.1">
    <property type="nucleotide sequence ID" value="NC_009253.1"/>
</dbReference>
<feature type="domain" description="Transposase DDE" evidence="1">
    <location>
        <begin position="29"/>
        <end position="458"/>
    </location>
</feature>
<dbReference type="EMBL" id="CP000612">
    <property type="protein sequence ID" value="ABO48859.1"/>
    <property type="molecule type" value="Genomic_DNA"/>
</dbReference>
<dbReference type="InterPro" id="IPR025668">
    <property type="entry name" value="Tnp_DDE_dom"/>
</dbReference>
<dbReference type="AlphaFoldDB" id="A4J1A6"/>
<dbReference type="KEGG" id="drm:Dred_0311"/>
<protein>
    <submittedName>
        <fullName evidence="2">Transposase, IS4 family</fullName>
    </submittedName>
</protein>
<gene>
    <name evidence="2" type="ordered locus">Dred_0311</name>
</gene>
<dbReference type="OrthoDB" id="9815173at2"/>
<name>A4J1A6_DESRM</name>
<evidence type="ECO:0000259" key="1">
    <source>
        <dbReference type="Pfam" id="PF13701"/>
    </source>
</evidence>
<sequence>MKKIRNKKIKTKNRDDDRLTIFEIEQGDKELTTHSGLALIGALLTNTKIKTRLNNTMSAEQKKPHISNGSVGIAYIGLLCQGKSDFDHIEPFREDNFFAISLNIKETPSSPTLRQRLDMVAKDKQWNNILLEESAGLIKKTNAPLTPVYLGLENRTYLPLDIDVSPFDNSNTKKEGVSRTYKGTDGYAPIFAYLAKEGYCVNTELRQGSEHCQKNTSEFVAESIRYARKITQLPLLLRMDSGNDSASNIEICLNDDTKADFIIKRNLRKETPEGWLLLAKNNKDIYCQEREGKKVYYGSMMKYKKELKREIRVVYKITERTFGKDGQIFLVPQVEAETYWTSLPDPPHVIERLYHEHGTSEQFHSELKTDLDLERLPSGKFDTNNLILHFGVVAYNLLRMIGQSTTRMQHVPLRKQAERRRIRTVIQNLITLASRLVSHARKKKLRFGKHSPWFETFNLKSESSFPSLT</sequence>
<organism evidence="2 3">
    <name type="scientific">Desulforamulus reducens (strain ATCC BAA-1160 / DSM 100696 / MI-1)</name>
    <name type="common">Desulfotomaculum reducens</name>
    <dbReference type="NCBI Taxonomy" id="349161"/>
    <lineage>
        <taxon>Bacteria</taxon>
        <taxon>Bacillati</taxon>
        <taxon>Bacillota</taxon>
        <taxon>Clostridia</taxon>
        <taxon>Eubacteriales</taxon>
        <taxon>Peptococcaceae</taxon>
        <taxon>Desulforamulus</taxon>
    </lineage>
</organism>
<dbReference type="eggNOG" id="COG3385">
    <property type="taxonomic scope" value="Bacteria"/>
</dbReference>
<dbReference type="NCBIfam" id="NF033539">
    <property type="entry name" value="transpos_IS1380"/>
    <property type="match status" value="1"/>
</dbReference>
<dbReference type="Proteomes" id="UP000001556">
    <property type="component" value="Chromosome"/>
</dbReference>
<dbReference type="HOGENOM" id="CLU_049587_0_0_9"/>
<accession>A4J1A6</accession>
<evidence type="ECO:0000313" key="3">
    <source>
        <dbReference type="Proteomes" id="UP000001556"/>
    </source>
</evidence>
<dbReference type="STRING" id="349161.Dred_0311"/>
<dbReference type="SUPFAM" id="SSF53098">
    <property type="entry name" value="Ribonuclease H-like"/>
    <property type="match status" value="1"/>
</dbReference>
<dbReference type="Pfam" id="PF13701">
    <property type="entry name" value="DDE_Tnp_1_4"/>
    <property type="match status" value="1"/>
</dbReference>
<proteinExistence type="predicted"/>